<organism evidence="4 5">
    <name type="scientific">Haematococcus lacustris</name>
    <name type="common">Green alga</name>
    <name type="synonym">Haematococcus pluvialis</name>
    <dbReference type="NCBI Taxonomy" id="44745"/>
    <lineage>
        <taxon>Eukaryota</taxon>
        <taxon>Viridiplantae</taxon>
        <taxon>Chlorophyta</taxon>
        <taxon>core chlorophytes</taxon>
        <taxon>Chlorophyceae</taxon>
        <taxon>CS clade</taxon>
        <taxon>Chlamydomonadales</taxon>
        <taxon>Haematococcaceae</taxon>
        <taxon>Haematococcus</taxon>
    </lineage>
</organism>
<dbReference type="GO" id="GO:0006355">
    <property type="term" value="P:regulation of DNA-templated transcription"/>
    <property type="evidence" value="ECO:0007669"/>
    <property type="project" value="TreeGrafter"/>
</dbReference>
<accession>A0A6A0AH65</accession>
<dbReference type="GO" id="GO:0005829">
    <property type="term" value="C:cytosol"/>
    <property type="evidence" value="ECO:0007669"/>
    <property type="project" value="TreeGrafter"/>
</dbReference>
<dbReference type="SUPFAM" id="SSF53335">
    <property type="entry name" value="S-adenosyl-L-methionine-dependent methyltransferases"/>
    <property type="match status" value="1"/>
</dbReference>
<dbReference type="Pfam" id="PF05185">
    <property type="entry name" value="PRMT5"/>
    <property type="match status" value="1"/>
</dbReference>
<dbReference type="InterPro" id="IPR029063">
    <property type="entry name" value="SAM-dependent_MTases_sf"/>
</dbReference>
<dbReference type="PROSITE" id="PS51678">
    <property type="entry name" value="SAM_MT_PRMT"/>
    <property type="match status" value="1"/>
</dbReference>
<dbReference type="GO" id="GO:0005634">
    <property type="term" value="C:nucleus"/>
    <property type="evidence" value="ECO:0007669"/>
    <property type="project" value="TreeGrafter"/>
</dbReference>
<gene>
    <name evidence="4" type="ORF">HaLaN_30186</name>
</gene>
<evidence type="ECO:0000256" key="2">
    <source>
        <dbReference type="PROSITE-ProRule" id="PRU01015"/>
    </source>
</evidence>
<evidence type="ECO:0000259" key="3">
    <source>
        <dbReference type="Pfam" id="PF05185"/>
    </source>
</evidence>
<evidence type="ECO:0000313" key="5">
    <source>
        <dbReference type="Proteomes" id="UP000485058"/>
    </source>
</evidence>
<keyword evidence="5" id="KW-1185">Reference proteome</keyword>
<protein>
    <submittedName>
        <fullName evidence="4">Protein arginine N-methyltransferase</fullName>
    </submittedName>
</protein>
<dbReference type="PANTHER" id="PTHR10738">
    <property type="entry name" value="PROTEIN ARGININE N-METHYLTRANSFERASE 5"/>
    <property type="match status" value="1"/>
</dbReference>
<dbReference type="PANTHER" id="PTHR10738:SF0">
    <property type="entry name" value="PROTEIN ARGININE N-METHYLTRANSFERASE 5"/>
    <property type="match status" value="1"/>
</dbReference>
<keyword evidence="2 4" id="KW-0489">Methyltransferase</keyword>
<dbReference type="GO" id="GO:0016274">
    <property type="term" value="F:protein-arginine N-methyltransferase activity"/>
    <property type="evidence" value="ECO:0007669"/>
    <property type="project" value="InterPro"/>
</dbReference>
<feature type="domain" description="PRMT5 arginine-N-methyltransferase" evidence="3">
    <location>
        <begin position="1"/>
        <end position="105"/>
    </location>
</feature>
<name>A0A6A0AH65_HAELA</name>
<dbReference type="Proteomes" id="UP000485058">
    <property type="component" value="Unassembled WGS sequence"/>
</dbReference>
<keyword evidence="1 2" id="KW-0949">S-adenosyl-L-methionine</keyword>
<evidence type="ECO:0000256" key="1">
    <source>
        <dbReference type="ARBA" id="ARBA00022691"/>
    </source>
</evidence>
<dbReference type="InterPro" id="IPR025799">
    <property type="entry name" value="Arg_MeTrfase"/>
</dbReference>
<dbReference type="EMBL" id="BLLF01005435">
    <property type="protein sequence ID" value="GFH31197.1"/>
    <property type="molecule type" value="Genomic_DNA"/>
</dbReference>
<feature type="non-terminal residue" evidence="4">
    <location>
        <position position="143"/>
    </location>
</feature>
<keyword evidence="2 4" id="KW-0808">Transferase</keyword>
<dbReference type="InterPro" id="IPR035075">
    <property type="entry name" value="PRMT5"/>
</dbReference>
<sequence length="143" mass="15758">MVVGAGRGPLVAAAMRAAARAGAPLRVYAVEKNPFAVVHIQEMLRREGWQQQVEIVSADMRQWQAPEAADILVSELLGSFGDNELSPECLDGAQRFLAPGTGISIPASYTSFWAPITSTKLWHDVRAFKDREHFETPFVVKLH</sequence>
<proteinExistence type="predicted"/>
<evidence type="ECO:0000313" key="4">
    <source>
        <dbReference type="EMBL" id="GFH31197.1"/>
    </source>
</evidence>
<dbReference type="GO" id="GO:0032259">
    <property type="term" value="P:methylation"/>
    <property type="evidence" value="ECO:0007669"/>
    <property type="project" value="UniProtKB-KW"/>
</dbReference>
<dbReference type="AlphaFoldDB" id="A0A6A0AH65"/>
<dbReference type="Gene3D" id="3.40.50.150">
    <property type="entry name" value="Vaccinia Virus protein VP39"/>
    <property type="match status" value="1"/>
</dbReference>
<dbReference type="Gene3D" id="2.70.160.11">
    <property type="entry name" value="Hnrnp arginine n-methyltransferase1"/>
    <property type="match status" value="1"/>
</dbReference>
<reference evidence="4 5" key="1">
    <citation type="submission" date="2020-02" db="EMBL/GenBank/DDBJ databases">
        <title>Draft genome sequence of Haematococcus lacustris strain NIES-144.</title>
        <authorList>
            <person name="Morimoto D."/>
            <person name="Nakagawa S."/>
            <person name="Yoshida T."/>
            <person name="Sawayama S."/>
        </authorList>
    </citation>
    <scope>NUCLEOTIDE SEQUENCE [LARGE SCALE GENOMIC DNA]</scope>
    <source>
        <strain evidence="4 5">NIES-144</strain>
    </source>
</reference>
<comment type="caution">
    <text evidence="4">The sequence shown here is derived from an EMBL/GenBank/DDBJ whole genome shotgun (WGS) entry which is preliminary data.</text>
</comment>